<dbReference type="InterPro" id="IPR029058">
    <property type="entry name" value="AB_hydrolase_fold"/>
</dbReference>
<dbReference type="PANTHER" id="PTHR43798">
    <property type="entry name" value="MONOACYLGLYCEROL LIPASE"/>
    <property type="match status" value="1"/>
</dbReference>
<dbReference type="Gene3D" id="3.40.50.1820">
    <property type="entry name" value="alpha/beta hydrolase"/>
    <property type="match status" value="1"/>
</dbReference>
<name>A0A918AJQ2_9PSEU</name>
<dbReference type="InterPro" id="IPR050266">
    <property type="entry name" value="AB_hydrolase_sf"/>
</dbReference>
<keyword evidence="1" id="KW-0378">Hydrolase</keyword>
<dbReference type="RefSeq" id="WP_189222774.1">
    <property type="nucleotide sequence ID" value="NZ_BMRG01000003.1"/>
</dbReference>
<dbReference type="InterPro" id="IPR000073">
    <property type="entry name" value="AB_hydrolase_1"/>
</dbReference>
<gene>
    <name evidence="3" type="ORF">GCM10010185_18460</name>
</gene>
<dbReference type="PANTHER" id="PTHR43798:SF31">
    <property type="entry name" value="AB HYDROLASE SUPERFAMILY PROTEIN YCLE"/>
    <property type="match status" value="1"/>
</dbReference>
<reference evidence="3" key="2">
    <citation type="submission" date="2020-09" db="EMBL/GenBank/DDBJ databases">
        <authorList>
            <person name="Sun Q."/>
            <person name="Ohkuma M."/>
        </authorList>
    </citation>
    <scope>NUCLEOTIDE SEQUENCE</scope>
    <source>
        <strain evidence="3">JCM 3313</strain>
    </source>
</reference>
<protein>
    <recommendedName>
        <fullName evidence="2">AB hydrolase-1 domain-containing protein</fullName>
    </recommendedName>
</protein>
<dbReference type="GO" id="GO:0016787">
    <property type="term" value="F:hydrolase activity"/>
    <property type="evidence" value="ECO:0007669"/>
    <property type="project" value="UniProtKB-KW"/>
</dbReference>
<keyword evidence="4" id="KW-1185">Reference proteome</keyword>
<dbReference type="EMBL" id="BMRG01000003">
    <property type="protein sequence ID" value="GGP47008.1"/>
    <property type="molecule type" value="Genomic_DNA"/>
</dbReference>
<sequence length="282" mass="30120">MREHDVLSPDGTRIRAWRVDADGPDVLLCPGLGFAARAWPAFPARVHSWHHRGTLGSARPADESRVEVADHVADAIAVLDAAGVRRCVVAGWSTGVTLAAELALRHPERVSGLMLVAGPAGDSFAALPGVPAELGRLLGRSGAAALRAAGPLLDAVLHRVPLPATNIAFLETLRPFLRHDWRWYFTLALAFGRSPRLDLTGVTCPTTVLAGRYDPLTAPSSMVGPVSGLPQARVRMLPNTHFLPLESPSVLVEELVLLLERVKGVDSAVEDLALTARSRPRA</sequence>
<dbReference type="GO" id="GO:0016020">
    <property type="term" value="C:membrane"/>
    <property type="evidence" value="ECO:0007669"/>
    <property type="project" value="TreeGrafter"/>
</dbReference>
<dbReference type="AlphaFoldDB" id="A0A918AJQ2"/>
<dbReference type="Pfam" id="PF00561">
    <property type="entry name" value="Abhydrolase_1"/>
    <property type="match status" value="1"/>
</dbReference>
<comment type="caution">
    <text evidence="3">The sequence shown here is derived from an EMBL/GenBank/DDBJ whole genome shotgun (WGS) entry which is preliminary data.</text>
</comment>
<evidence type="ECO:0000259" key="2">
    <source>
        <dbReference type="Pfam" id="PF00561"/>
    </source>
</evidence>
<dbReference type="Proteomes" id="UP000639606">
    <property type="component" value="Unassembled WGS sequence"/>
</dbReference>
<evidence type="ECO:0000313" key="4">
    <source>
        <dbReference type="Proteomes" id="UP000639606"/>
    </source>
</evidence>
<evidence type="ECO:0000313" key="3">
    <source>
        <dbReference type="EMBL" id="GGP47008.1"/>
    </source>
</evidence>
<feature type="domain" description="AB hydrolase-1" evidence="2">
    <location>
        <begin position="44"/>
        <end position="247"/>
    </location>
</feature>
<proteinExistence type="predicted"/>
<organism evidence="3 4">
    <name type="scientific">Saccharothrix coeruleofusca</name>
    <dbReference type="NCBI Taxonomy" id="33919"/>
    <lineage>
        <taxon>Bacteria</taxon>
        <taxon>Bacillati</taxon>
        <taxon>Actinomycetota</taxon>
        <taxon>Actinomycetes</taxon>
        <taxon>Pseudonocardiales</taxon>
        <taxon>Pseudonocardiaceae</taxon>
        <taxon>Saccharothrix</taxon>
    </lineage>
</organism>
<dbReference type="SUPFAM" id="SSF53474">
    <property type="entry name" value="alpha/beta-Hydrolases"/>
    <property type="match status" value="1"/>
</dbReference>
<reference evidence="3" key="1">
    <citation type="journal article" date="2014" name="Int. J. Syst. Evol. Microbiol.">
        <title>Complete genome sequence of Corynebacterium casei LMG S-19264T (=DSM 44701T), isolated from a smear-ripened cheese.</title>
        <authorList>
            <consortium name="US DOE Joint Genome Institute (JGI-PGF)"/>
            <person name="Walter F."/>
            <person name="Albersmeier A."/>
            <person name="Kalinowski J."/>
            <person name="Ruckert C."/>
        </authorList>
    </citation>
    <scope>NUCLEOTIDE SEQUENCE</scope>
    <source>
        <strain evidence="3">JCM 3313</strain>
    </source>
</reference>
<evidence type="ECO:0000256" key="1">
    <source>
        <dbReference type="ARBA" id="ARBA00022801"/>
    </source>
</evidence>
<accession>A0A918AJQ2</accession>